<dbReference type="SUPFAM" id="SSF53150">
    <property type="entry name" value="DNA repair protein MutS, domain II"/>
    <property type="match status" value="1"/>
</dbReference>
<reference evidence="12 13" key="1">
    <citation type="submission" date="2017-11" db="EMBL/GenBank/DDBJ databases">
        <title>Draft Genome Sequence of Sporolactobacillus inulinus NBRC 111894 Isolated from Koso, a Japanese Sugar-Vegetable Fermented Beverage.</title>
        <authorList>
            <person name="Chiou T.Y."/>
            <person name="Oshima K."/>
            <person name="Suda W."/>
            <person name="Hattori M."/>
            <person name="Takahashi T."/>
        </authorList>
    </citation>
    <scope>NUCLEOTIDE SEQUENCE [LARGE SCALE GENOMIC DNA]</scope>
    <source>
        <strain evidence="12 13">NBRC111894</strain>
    </source>
</reference>
<keyword evidence="3" id="KW-0547">Nucleotide-binding</keyword>
<dbReference type="AlphaFoldDB" id="A0A4Y1Z6K1"/>
<evidence type="ECO:0000256" key="6">
    <source>
        <dbReference type="ARBA" id="ARBA00023125"/>
    </source>
</evidence>
<dbReference type="GO" id="GO:0006298">
    <property type="term" value="P:mismatch repair"/>
    <property type="evidence" value="ECO:0007669"/>
    <property type="project" value="InterPro"/>
</dbReference>
<evidence type="ECO:0000256" key="2">
    <source>
        <dbReference type="ARBA" id="ARBA00021982"/>
    </source>
</evidence>
<comment type="similarity">
    <text evidence="1">Belongs to the DNA mismatch repair MutS family.</text>
</comment>
<keyword evidence="5" id="KW-0067">ATP-binding</keyword>
<feature type="domain" description="DNA mismatch repair protein MutS-like N-terminal" evidence="9">
    <location>
        <begin position="4"/>
        <end position="116"/>
    </location>
</feature>
<evidence type="ECO:0000256" key="4">
    <source>
        <dbReference type="ARBA" id="ARBA00022763"/>
    </source>
</evidence>
<protein>
    <recommendedName>
        <fullName evidence="2">DNA mismatch repair protein MutS</fullName>
    </recommendedName>
</protein>
<keyword evidence="7" id="KW-0234">DNA repair</keyword>
<dbReference type="GO" id="GO:0005524">
    <property type="term" value="F:ATP binding"/>
    <property type="evidence" value="ECO:0007669"/>
    <property type="project" value="UniProtKB-KW"/>
</dbReference>
<evidence type="ECO:0000259" key="11">
    <source>
        <dbReference type="Pfam" id="PF05192"/>
    </source>
</evidence>
<dbReference type="Pfam" id="PF05192">
    <property type="entry name" value="MutS_III"/>
    <property type="match status" value="1"/>
</dbReference>
<dbReference type="InterPro" id="IPR036678">
    <property type="entry name" value="MutS_con_dom_sf"/>
</dbReference>
<organism evidence="12 13">
    <name type="scientific">Sporolactobacillus inulinus</name>
    <dbReference type="NCBI Taxonomy" id="2078"/>
    <lineage>
        <taxon>Bacteria</taxon>
        <taxon>Bacillati</taxon>
        <taxon>Bacillota</taxon>
        <taxon>Bacilli</taxon>
        <taxon>Bacillales</taxon>
        <taxon>Sporolactobacillaceae</taxon>
        <taxon>Sporolactobacillus</taxon>
    </lineage>
</organism>
<evidence type="ECO:0000259" key="10">
    <source>
        <dbReference type="Pfam" id="PF05188"/>
    </source>
</evidence>
<feature type="domain" description="DNA mismatch repair protein MutS core" evidence="11">
    <location>
        <begin position="258"/>
        <end position="381"/>
    </location>
</feature>
<accession>A0A4Y1Z6K1</accession>
<evidence type="ECO:0000256" key="1">
    <source>
        <dbReference type="ARBA" id="ARBA00006271"/>
    </source>
</evidence>
<evidence type="ECO:0000256" key="3">
    <source>
        <dbReference type="ARBA" id="ARBA00022741"/>
    </source>
</evidence>
<dbReference type="InterPro" id="IPR045076">
    <property type="entry name" value="MutS"/>
</dbReference>
<proteinExistence type="inferred from homology"/>
<comment type="function">
    <text evidence="8">This protein is involved in the repair of mismatches in DNA. It is possible that it carries out the mismatch recognition step. This protein has a weak ATPase activity.</text>
</comment>
<evidence type="ECO:0000256" key="8">
    <source>
        <dbReference type="ARBA" id="ARBA00024647"/>
    </source>
</evidence>
<dbReference type="Pfam" id="PF01624">
    <property type="entry name" value="MutS_I"/>
    <property type="match status" value="1"/>
</dbReference>
<dbReference type="GO" id="GO:0005829">
    <property type="term" value="C:cytosol"/>
    <property type="evidence" value="ECO:0007669"/>
    <property type="project" value="TreeGrafter"/>
</dbReference>
<evidence type="ECO:0000313" key="13">
    <source>
        <dbReference type="Proteomes" id="UP000319716"/>
    </source>
</evidence>
<name>A0A4Y1Z6K1_9BACL</name>
<sequence>MSYTPMIQQYLAIKAQYQDAFLFFRLGDFYELFFDDAKKASKELEIALTSRNGGKDEYIPMCGVPYHAAKQYIKVLIDKGYKIAICEQMEDPKLAKGMVRREVIQMITPGTIMEDESLQPKKNNYLAALTAAKDGSFGLALSDLTTGEIRVTLISSWDGVIQELDANDVRELILASNFDPDKKEEMVERLNMAFSESDSSQVPDPLQKIAIGIDQEKLIQPLGKLLSYLVNTQKRSLDHLQRAEVYQINAYMMIDQHSRRNLELTQTNREKKTYGSLLWLLDDVKTAMGGRRLKQWIEKPLLSKNKIEKRLDAVAALKEHLLERETLRSLLGNVYDLERLVGRVSFGNVNPREVVQLKRSLEQIPEIKRMLAELDETALTQYEQEWIRARRFASSLRMQSWMTLHLPLQTAG</sequence>
<dbReference type="InterPro" id="IPR007860">
    <property type="entry name" value="DNA_mmatch_repair_MutS_con_dom"/>
</dbReference>
<dbReference type="InterPro" id="IPR007696">
    <property type="entry name" value="DNA_mismatch_repair_MutS_core"/>
</dbReference>
<evidence type="ECO:0000256" key="7">
    <source>
        <dbReference type="ARBA" id="ARBA00023204"/>
    </source>
</evidence>
<dbReference type="Proteomes" id="UP000319716">
    <property type="component" value="Unassembled WGS sequence"/>
</dbReference>
<comment type="caution">
    <text evidence="12">The sequence shown here is derived from an EMBL/GenBank/DDBJ whole genome shotgun (WGS) entry which is preliminary data.</text>
</comment>
<evidence type="ECO:0000256" key="5">
    <source>
        <dbReference type="ARBA" id="ARBA00022840"/>
    </source>
</evidence>
<dbReference type="FunFam" id="3.40.1170.10:FF:000001">
    <property type="entry name" value="DNA mismatch repair protein MutS"/>
    <property type="match status" value="1"/>
</dbReference>
<keyword evidence="6" id="KW-0238">DNA-binding</keyword>
<keyword evidence="4" id="KW-0227">DNA damage</keyword>
<dbReference type="InterPro" id="IPR036187">
    <property type="entry name" value="DNA_mismatch_repair_MutS_sf"/>
</dbReference>
<dbReference type="SUPFAM" id="SSF55271">
    <property type="entry name" value="DNA repair protein MutS, domain I"/>
    <property type="match status" value="1"/>
</dbReference>
<gene>
    <name evidence="12" type="ORF">NBRC111894_219</name>
</gene>
<dbReference type="InterPro" id="IPR016151">
    <property type="entry name" value="DNA_mismatch_repair_MutS_N"/>
</dbReference>
<dbReference type="PANTHER" id="PTHR11361:SF34">
    <property type="entry name" value="DNA MISMATCH REPAIR PROTEIN MSH1, MITOCHONDRIAL"/>
    <property type="match status" value="1"/>
</dbReference>
<dbReference type="Gene3D" id="1.10.1420.10">
    <property type="match status" value="1"/>
</dbReference>
<dbReference type="Gene3D" id="3.30.420.110">
    <property type="entry name" value="MutS, connector domain"/>
    <property type="match status" value="1"/>
</dbReference>
<dbReference type="SUPFAM" id="SSF48334">
    <property type="entry name" value="DNA repair protein MutS, domain III"/>
    <property type="match status" value="1"/>
</dbReference>
<evidence type="ECO:0000313" key="12">
    <source>
        <dbReference type="EMBL" id="GAY74665.1"/>
    </source>
</evidence>
<dbReference type="GO" id="GO:0140664">
    <property type="term" value="F:ATP-dependent DNA damage sensor activity"/>
    <property type="evidence" value="ECO:0007669"/>
    <property type="project" value="InterPro"/>
</dbReference>
<dbReference type="FunFam" id="1.10.1420.10:FF:000001">
    <property type="entry name" value="DNA mismatch repair protein MutS"/>
    <property type="match status" value="1"/>
</dbReference>
<dbReference type="GO" id="GO:0030983">
    <property type="term" value="F:mismatched DNA binding"/>
    <property type="evidence" value="ECO:0007669"/>
    <property type="project" value="InterPro"/>
</dbReference>
<dbReference type="InterPro" id="IPR007695">
    <property type="entry name" value="DNA_mismatch_repair_MutS-lik_N"/>
</dbReference>
<dbReference type="Pfam" id="PF05188">
    <property type="entry name" value="MutS_II"/>
    <property type="match status" value="1"/>
</dbReference>
<dbReference type="PANTHER" id="PTHR11361">
    <property type="entry name" value="DNA MISMATCH REPAIR PROTEIN MUTS FAMILY MEMBER"/>
    <property type="match status" value="1"/>
</dbReference>
<dbReference type="EMBL" id="BEXB01000001">
    <property type="protein sequence ID" value="GAY74665.1"/>
    <property type="molecule type" value="Genomic_DNA"/>
</dbReference>
<dbReference type="Gene3D" id="3.40.1170.10">
    <property type="entry name" value="DNA repair protein MutS, domain I"/>
    <property type="match status" value="1"/>
</dbReference>
<feature type="domain" description="DNA mismatch repair protein MutS connector" evidence="10">
    <location>
        <begin position="124"/>
        <end position="241"/>
    </location>
</feature>
<evidence type="ECO:0000259" key="9">
    <source>
        <dbReference type="Pfam" id="PF01624"/>
    </source>
</evidence>